<dbReference type="InterPro" id="IPR005821">
    <property type="entry name" value="Ion_trans_dom"/>
</dbReference>
<evidence type="ECO:0000256" key="10">
    <source>
        <dbReference type="ARBA" id="ARBA00023053"/>
    </source>
</evidence>
<dbReference type="InterPro" id="IPR001696">
    <property type="entry name" value="Na_channel_asu"/>
</dbReference>
<keyword evidence="7" id="KW-0677">Repeat</keyword>
<keyword evidence="28" id="KW-1185">Reference proteome</keyword>
<protein>
    <recommendedName>
        <fullName evidence="21">Sodium channel protein</fullName>
    </recommendedName>
</protein>
<feature type="region of interest" description="Disordered" evidence="22">
    <location>
        <begin position="439"/>
        <end position="506"/>
    </location>
</feature>
<feature type="transmembrane region" description="Helical" evidence="21">
    <location>
        <begin position="738"/>
        <end position="756"/>
    </location>
</feature>
<keyword evidence="14" id="KW-0325">Glycoprotein</keyword>
<comment type="function">
    <text evidence="19">Pore-forming subunit of a voltage-gated sodium (Nav) channel that directly mediates the depolarizing phase of action potentials in excitable membranes. Navs, also called VGSCs (voltage-gated sodium channels) or VDSCs (voltage-dependent sodium channels), operate by switching between closed and open conformations depending on the voltage difference across the membrane. In the open conformation they allow Na(+) ions to selectively pass through the pore, along their electrochemical gradient. The influx of Na+ ions provokes membrane depolarization, initiating the propagation of electrical signals throughout cells and tissues.</text>
</comment>
<feature type="domain" description="SCN5A-like C-terminal IQ motif" evidence="26">
    <location>
        <begin position="1873"/>
        <end position="1896"/>
    </location>
</feature>
<feature type="compositionally biased region" description="Low complexity" evidence="22">
    <location>
        <begin position="439"/>
        <end position="449"/>
    </location>
</feature>
<evidence type="ECO:0000256" key="5">
    <source>
        <dbReference type="ARBA" id="ARBA00022553"/>
    </source>
</evidence>
<evidence type="ECO:0000256" key="6">
    <source>
        <dbReference type="ARBA" id="ARBA00022692"/>
    </source>
</evidence>
<feature type="transmembrane region" description="Helical" evidence="21">
    <location>
        <begin position="217"/>
        <end position="238"/>
    </location>
</feature>
<feature type="domain" description="Sodium ion transport-associated" evidence="24">
    <location>
        <begin position="977"/>
        <end position="1183"/>
    </location>
</feature>
<dbReference type="GO" id="GO:0001518">
    <property type="term" value="C:voltage-gated sodium channel complex"/>
    <property type="evidence" value="ECO:0007669"/>
    <property type="project" value="UniProtKB-UniRule"/>
</dbReference>
<gene>
    <name evidence="27" type="ORF">XNOV1_A039196</name>
</gene>
<feature type="region of interest" description="Disordered" evidence="22">
    <location>
        <begin position="1016"/>
        <end position="1045"/>
    </location>
</feature>
<feature type="transmembrane region" description="Helical" evidence="21">
    <location>
        <begin position="1538"/>
        <end position="1556"/>
    </location>
</feature>
<evidence type="ECO:0000259" key="25">
    <source>
        <dbReference type="Pfam" id="PF11933"/>
    </source>
</evidence>
<dbReference type="Proteomes" id="UP001178508">
    <property type="component" value="Chromosome 18"/>
</dbReference>
<evidence type="ECO:0000256" key="12">
    <source>
        <dbReference type="ARBA" id="ARBA00023136"/>
    </source>
</evidence>
<keyword evidence="3 21" id="KW-0894">Sodium channel</keyword>
<feature type="compositionally biased region" description="Basic and acidic residues" evidence="22">
    <location>
        <begin position="1016"/>
        <end position="1025"/>
    </location>
</feature>
<evidence type="ECO:0000256" key="14">
    <source>
        <dbReference type="ARBA" id="ARBA00023180"/>
    </source>
</evidence>
<dbReference type="FunFam" id="1.20.120.350:FF:000003">
    <property type="entry name" value="Voltage-dependent sodium channel"/>
    <property type="match status" value="1"/>
</dbReference>
<dbReference type="InterPro" id="IPR010526">
    <property type="entry name" value="Na_trans_assoc_dom"/>
</dbReference>
<evidence type="ECO:0000313" key="28">
    <source>
        <dbReference type="Proteomes" id="UP001178508"/>
    </source>
</evidence>
<proteinExistence type="inferred from homology"/>
<dbReference type="FunFam" id="1.10.287.70:FF:000001">
    <property type="entry name" value="Sodium channel protein"/>
    <property type="match status" value="1"/>
</dbReference>
<evidence type="ECO:0000259" key="24">
    <source>
        <dbReference type="Pfam" id="PF06512"/>
    </source>
</evidence>
<feature type="domain" description="Ion transport" evidence="23">
    <location>
        <begin position="122"/>
        <end position="413"/>
    </location>
</feature>
<evidence type="ECO:0000313" key="27">
    <source>
        <dbReference type="EMBL" id="CAJ1079324.1"/>
    </source>
</evidence>
<comment type="subcellular location">
    <subcellularLocation>
        <location evidence="1 21">Cell membrane</location>
        <topology evidence="1 21">Multi-pass membrane protein</topology>
    </subcellularLocation>
</comment>
<feature type="region of interest" description="Disordered" evidence="22">
    <location>
        <begin position="27"/>
        <end position="55"/>
    </location>
</feature>
<feature type="transmembrane region" description="Helical" evidence="21">
    <location>
        <begin position="1625"/>
        <end position="1653"/>
    </location>
</feature>
<dbReference type="PANTHER" id="PTHR10037">
    <property type="entry name" value="VOLTAGE-GATED CATION CHANNEL CALCIUM AND SODIUM"/>
    <property type="match status" value="1"/>
</dbReference>
<evidence type="ECO:0000256" key="11">
    <source>
        <dbReference type="ARBA" id="ARBA00023065"/>
    </source>
</evidence>
<feature type="domain" description="Ion transport" evidence="23">
    <location>
        <begin position="1507"/>
        <end position="1761"/>
    </location>
</feature>
<feature type="transmembrane region" description="Helical" evidence="21">
    <location>
        <begin position="803"/>
        <end position="827"/>
    </location>
</feature>
<dbReference type="FunFam" id="1.10.287.70:FF:000049">
    <property type="entry name" value="Voltage-dependent sodium channel 2"/>
    <property type="match status" value="1"/>
</dbReference>
<dbReference type="FunFam" id="1.20.120.350:FF:000004">
    <property type="entry name" value="Sodium channel protein"/>
    <property type="match status" value="1"/>
</dbReference>
<feature type="transmembrane region" description="Helical" evidence="21">
    <location>
        <begin position="1508"/>
        <end position="1526"/>
    </location>
</feature>
<feature type="transmembrane region" description="Helical" evidence="21">
    <location>
        <begin position="120"/>
        <end position="141"/>
    </location>
</feature>
<keyword evidence="6 21" id="KW-0812">Transmembrane</keyword>
<dbReference type="InterPro" id="IPR024583">
    <property type="entry name" value="Na_trans_cytopl"/>
</dbReference>
<comment type="function">
    <text evidence="21">Mediates the voltage-dependent sodium ion permeability of excitable membranes. Assuming opened or closed conformations in response to the voltage difference across the membrane, the protein forms a sodium-selective channel through which Na(+) ions may pass in accordance with their electrochemical gradient.</text>
</comment>
<keyword evidence="5" id="KW-0597">Phosphoprotein</keyword>
<feature type="domain" description="Ion transport" evidence="23">
    <location>
        <begin position="1187"/>
        <end position="1457"/>
    </location>
</feature>
<dbReference type="GO" id="GO:0005248">
    <property type="term" value="F:voltage-gated sodium channel activity"/>
    <property type="evidence" value="ECO:0007669"/>
    <property type="project" value="InterPro"/>
</dbReference>
<dbReference type="PANTHER" id="PTHR10037:SF278">
    <property type="entry name" value="SODIUM CHANNEL PROTEIN TYPE 2 SUBUNIT ALPHA"/>
    <property type="match status" value="1"/>
</dbReference>
<dbReference type="InterPro" id="IPR043203">
    <property type="entry name" value="VGCC_Ca_Na"/>
</dbReference>
<dbReference type="InterPro" id="IPR058542">
    <property type="entry name" value="IQ_SCN5A_C"/>
</dbReference>
<dbReference type="Pfam" id="PF06512">
    <property type="entry name" value="Na_trans_assoc"/>
    <property type="match status" value="1"/>
</dbReference>
<feature type="transmembrane region" description="Helical" evidence="21">
    <location>
        <begin position="1228"/>
        <end position="1247"/>
    </location>
</feature>
<feature type="compositionally biased region" description="Polar residues" evidence="22">
    <location>
        <begin position="1949"/>
        <end position="1959"/>
    </location>
</feature>
<evidence type="ECO:0000259" key="23">
    <source>
        <dbReference type="Pfam" id="PF00520"/>
    </source>
</evidence>
<keyword evidence="10 21" id="KW-0915">Sodium</keyword>
<feature type="transmembrane region" description="Helical" evidence="21">
    <location>
        <begin position="848"/>
        <end position="876"/>
    </location>
</feature>
<evidence type="ECO:0000256" key="1">
    <source>
        <dbReference type="ARBA" id="ARBA00004651"/>
    </source>
</evidence>
<feature type="transmembrane region" description="Helical" evidence="21">
    <location>
        <begin position="938"/>
        <end position="961"/>
    </location>
</feature>
<keyword evidence="12 21" id="KW-0472">Membrane</keyword>
<evidence type="ECO:0000256" key="17">
    <source>
        <dbReference type="ARBA" id="ARBA00036239"/>
    </source>
</evidence>
<evidence type="ECO:0000256" key="7">
    <source>
        <dbReference type="ARBA" id="ARBA00022737"/>
    </source>
</evidence>
<accession>A0AAV1H224</accession>
<dbReference type="Gene3D" id="1.10.287.70">
    <property type="match status" value="4"/>
</dbReference>
<evidence type="ECO:0000256" key="13">
    <source>
        <dbReference type="ARBA" id="ARBA00023157"/>
    </source>
</evidence>
<keyword evidence="4" id="KW-1003">Cell membrane</keyword>
<evidence type="ECO:0000256" key="4">
    <source>
        <dbReference type="ARBA" id="ARBA00022475"/>
    </source>
</evidence>
<sequence>MAQLLVPPGVDSFRPFTRESLTAIEKRIAEEKAKKPKEEKKKRNDDNEPKPRRDLEAGKSLPLLYGDVPKGMVSTPLEDLDPFYRNQKTFIVLNRGNNIFRFNAAPAFYLSRLVASLTTACRLFSVVIMCTILVNCVFMTLSQQPVWAKNVEYTFTAVYTFESLVKILARGFCIGKFTFLRDPWNWLDFSVIVMAYVTEFVNLGNFSALRTFRVLRAFKAISVIPGLKTIVGALFQSVKKLADVMILTVFCLSVFALIGLQLFMGHLKQKCVRTIYNTTSNETNINGTDEEKFDWLKYATNRSNHYILPGKRDPLLCGNSSEAGQCPEGYSCIQVGKNPDYNYTSFDSFGWAFLSLFRLMTQDYWENLYQQTLRVSGKPYMIFFVLVIFLGSFYLVNLILAVVAMAYEEQSQATLKEEEEKEREYQAMIEQLKRQQEEAQAAASAAAAEGEGIDDKGRGTESSSGTSKLSSKSAKERRNRRKKRKEEEGKGTDEKLPKSESQDSIKKARCRFSVDANPLNYDMKWSTAHQSFLSFRGPLFSPRRNSRTSNFSFRSQAQDMGSENEFADDENSIFEDNLSRRGSFFFPNRCREQRGSSVSQGSHFSQLLLQPNGIKHSSVDRNGVVSLVGWNSLPSSPVGLLLPKVTVDMASTRDNADTTDTDGGTNPECVDFLKGPETRQRTQSVASVITSTVEELEESRQKCPPCWYSFAHTFLIWKCCPAWLKIKKVIHLIVMDPFADLAITICIALNTLFMAMEHQPMDQDFSDMLTVGNQVFTGIFTAEMVLKIIAMDPYYYFQEGWNIFDAIIVSLSIMELFLESVGGMSVLRSFRLLRVFKLAKSWPTLNTLIKIIGNSVGALGNLTLVLAIIVFIFAVVGMQLFGKNYKDCVCKISVDCTLPRWHMSDFFHSFLIVFRVLCGEWIETMWDCMEVSGTTMCIIVYMMVMVIGNLVVLNLFLALLLSSFSADKFQPDEDEGENNLQIAIQRIQKGVTYAKSVVRSKYSRFCLRDKKKGKGEDKSLEELHKSSGPNGVPNHTIKEFTKSGNGDVTGVDKNGDKYIVNSMSDDSIMSFINNPSLTVTVPIALGESDFENLNTEDFSSLSSDAIVCRVQVEDDGQFSSSEGSTVDGMANGEGESVDSEMEEAMEPDSCFPEGCIQKYKCCQVNVEVGRWKMWWTLRKTCFRIVEHNWFESFIIFMILLSSGALAFEDVYIERRKTIKVVLEFADKIFTYIFILEMLLKWVAYGFAKYFTNAWCWLDFLIVDVSLVSLVANSMNYSDLGPIKSLRTLRALRPLRALSRFEGMRVVVNALLGAIPSIFNVLLVCLIFWLIFSIMGVNLFAGKFYRCVNTTTDELFPTSIVKNESDCRRQPDSRWKNVKVNFDNVGFGYLALLQVATFKGWMDIMYAAVDSQSKGEQPEYEINLKMYWYFVVFIIFGAFFTLNLFIGVIIDNFNQQKRKIRGQDIFMTEEQKKYYNAMKKLGSKKPQKPIPRPSNKIQGFIFDITTKQAFDIVIMVLIVLNMVAMMVETADQSDQKKAVLRVINIIFIVIFTGECLLKMISLRHYFFTNGWNIFDFIVVILSILGTFLSDIIEDYFVSPTLFRVIRLARIGRILRLIKSAKGIRTLLFALMMSLPALFNIGLLLFLVMFIYAIFGMSNFAYVKREKGIDDLFNFETFGNSMICLFQITTSAGWDGLLDPILNKNDDCNNSTEHPGSSVVGDCGNPPVGIAFFVSYIIICFLIVVNMYIAVILENFGVATEESADPLSEDDFEMFYEVWERFDPHATQFIEYKKLAEFADALEPPLRIAMPNHLELISMDLPMVSGERIHCLDILFAFTKRVLGEGGEMDILRAQMEERFMASNPSKVSYEPITTTLRRKQEDMSATVIQRAYRQYAASKTTAIMPPDTSSNNLKKDETIIDNEDRVCDNLKKNSSIDRGELTPPTAPQHACNNVTTNGNNKYEKDKSEKEDMDKDVREQDM</sequence>
<evidence type="ECO:0000256" key="18">
    <source>
        <dbReference type="ARBA" id="ARBA00038083"/>
    </source>
</evidence>
<feature type="transmembrane region" description="Helical" evidence="21">
    <location>
        <begin position="1189"/>
        <end position="1207"/>
    </location>
</feature>
<feature type="compositionally biased region" description="Low complexity" evidence="22">
    <location>
        <begin position="462"/>
        <end position="472"/>
    </location>
</feature>
<keyword evidence="13" id="KW-1015">Disulfide bond</keyword>
<evidence type="ECO:0000256" key="3">
    <source>
        <dbReference type="ARBA" id="ARBA00022461"/>
    </source>
</evidence>
<feature type="transmembrane region" description="Helical" evidence="21">
    <location>
        <begin position="186"/>
        <end position="205"/>
    </location>
</feature>
<feature type="transmembrane region" description="Helical" evidence="21">
    <location>
        <begin position="1253"/>
        <end position="1271"/>
    </location>
</feature>
<dbReference type="PRINTS" id="PR00170">
    <property type="entry name" value="NACHANNEL"/>
</dbReference>
<dbReference type="Gene3D" id="1.20.5.1190">
    <property type="entry name" value="iswi atpase"/>
    <property type="match status" value="1"/>
</dbReference>
<feature type="transmembrane region" description="Helical" evidence="21">
    <location>
        <begin position="1728"/>
        <end position="1751"/>
    </location>
</feature>
<dbReference type="GO" id="GO:0086010">
    <property type="term" value="P:membrane depolarization during action potential"/>
    <property type="evidence" value="ECO:0007669"/>
    <property type="project" value="TreeGrafter"/>
</dbReference>
<feature type="compositionally biased region" description="Basic residues" evidence="22">
    <location>
        <begin position="475"/>
        <end position="484"/>
    </location>
</feature>
<comment type="catalytic activity">
    <reaction evidence="17">
        <text>Na(+)(in) = Na(+)(out)</text>
        <dbReference type="Rhea" id="RHEA:34963"/>
        <dbReference type="ChEBI" id="CHEBI:29101"/>
    </reaction>
</comment>
<evidence type="ECO:0000256" key="16">
    <source>
        <dbReference type="ARBA" id="ARBA00023303"/>
    </source>
</evidence>
<feature type="transmembrane region" description="Helical" evidence="21">
    <location>
        <begin position="1426"/>
        <end position="1449"/>
    </location>
</feature>
<evidence type="ECO:0000256" key="8">
    <source>
        <dbReference type="ARBA" id="ARBA00022882"/>
    </source>
</evidence>
<dbReference type="FunFam" id="1.10.238.10:FF:000002">
    <property type="entry name" value="Sodium channel protein"/>
    <property type="match status" value="1"/>
</dbReference>
<name>A0AAV1H224_XYRNO</name>
<dbReference type="Pfam" id="PF00520">
    <property type="entry name" value="Ion_trans"/>
    <property type="match status" value="4"/>
</dbReference>
<dbReference type="InterPro" id="IPR027359">
    <property type="entry name" value="Volt_channel_dom_sf"/>
</dbReference>
<feature type="transmembrane region" description="Helical" evidence="21">
    <location>
        <begin position="244"/>
        <end position="263"/>
    </location>
</feature>
<dbReference type="SUPFAM" id="SSF81324">
    <property type="entry name" value="Voltage-gated potassium channels"/>
    <property type="match status" value="4"/>
</dbReference>
<evidence type="ECO:0000256" key="21">
    <source>
        <dbReference type="RuleBase" id="RU361132"/>
    </source>
</evidence>
<feature type="compositionally biased region" description="Basic and acidic residues" evidence="22">
    <location>
        <begin position="1960"/>
        <end position="1980"/>
    </location>
</feature>
<evidence type="ECO:0000256" key="20">
    <source>
        <dbReference type="ARBA" id="ARBA00064899"/>
    </source>
</evidence>
<dbReference type="Gene3D" id="1.20.120.350">
    <property type="entry name" value="Voltage-gated potassium channels. Chain C"/>
    <property type="match status" value="4"/>
</dbReference>
<keyword evidence="2 21" id="KW-0813">Transport</keyword>
<comment type="subunit">
    <text evidence="20">Voltage-gated sodium (Nav) channels consist of an ion-conducting alpha subunit which is functional on its own associated with regulatory beta subunits.</text>
</comment>
<evidence type="ECO:0000256" key="22">
    <source>
        <dbReference type="SAM" id="MobiDB-lite"/>
    </source>
</evidence>
<comment type="similarity">
    <text evidence="18">Belongs to the sodium channel (TC 1.A.1.10) family. Nav1.4/SCN4A subfamily.</text>
</comment>
<feature type="domain" description="Voltage-gated Na+ ion channel cytoplasmic" evidence="25">
    <location>
        <begin position="531"/>
        <end position="687"/>
    </location>
</feature>
<dbReference type="FunFam" id="1.20.120.350:FF:000002">
    <property type="entry name" value="Sodium channel protein"/>
    <property type="match status" value="1"/>
</dbReference>
<dbReference type="GO" id="GO:0019228">
    <property type="term" value="P:neuronal action potential"/>
    <property type="evidence" value="ECO:0007669"/>
    <property type="project" value="TreeGrafter"/>
</dbReference>
<comment type="caution">
    <text evidence="21">Lacks conserved residue(s) required for the propagation of feature annotation.</text>
</comment>
<reference evidence="27" key="1">
    <citation type="submission" date="2023-08" db="EMBL/GenBank/DDBJ databases">
        <authorList>
            <person name="Alioto T."/>
            <person name="Alioto T."/>
            <person name="Gomez Garrido J."/>
        </authorList>
    </citation>
    <scope>NUCLEOTIDE SEQUENCE</scope>
</reference>
<organism evidence="27 28">
    <name type="scientific">Xyrichtys novacula</name>
    <name type="common">Pearly razorfish</name>
    <name type="synonym">Hemipteronotus novacula</name>
    <dbReference type="NCBI Taxonomy" id="13765"/>
    <lineage>
        <taxon>Eukaryota</taxon>
        <taxon>Metazoa</taxon>
        <taxon>Chordata</taxon>
        <taxon>Craniata</taxon>
        <taxon>Vertebrata</taxon>
        <taxon>Euteleostomi</taxon>
        <taxon>Actinopterygii</taxon>
        <taxon>Neopterygii</taxon>
        <taxon>Teleostei</taxon>
        <taxon>Neoteleostei</taxon>
        <taxon>Acanthomorphata</taxon>
        <taxon>Eupercaria</taxon>
        <taxon>Labriformes</taxon>
        <taxon>Labridae</taxon>
        <taxon>Xyrichtys</taxon>
    </lineage>
</organism>
<dbReference type="InterPro" id="IPR044564">
    <property type="entry name" value="Na_chnl_inactivation_gate"/>
</dbReference>
<evidence type="ECO:0000256" key="2">
    <source>
        <dbReference type="ARBA" id="ARBA00022448"/>
    </source>
</evidence>
<dbReference type="Gene3D" id="1.10.238.10">
    <property type="entry name" value="EF-hand"/>
    <property type="match status" value="1"/>
</dbReference>
<feature type="transmembrane region" description="Helical" evidence="21">
    <location>
        <begin position="1305"/>
        <end position="1331"/>
    </location>
</feature>
<evidence type="ECO:0000259" key="26">
    <source>
        <dbReference type="Pfam" id="PF24609"/>
    </source>
</evidence>
<dbReference type="Pfam" id="PF11933">
    <property type="entry name" value="Na_trans_cytopl"/>
    <property type="match status" value="1"/>
</dbReference>
<dbReference type="EMBL" id="OY660881">
    <property type="protein sequence ID" value="CAJ1079324.1"/>
    <property type="molecule type" value="Genomic_DNA"/>
</dbReference>
<keyword evidence="15 21" id="KW-0739">Sodium transport</keyword>
<evidence type="ECO:0000256" key="9">
    <source>
        <dbReference type="ARBA" id="ARBA00022989"/>
    </source>
</evidence>
<keyword evidence="8 21" id="KW-0851">Voltage-gated channel</keyword>
<keyword evidence="11 21" id="KW-0406">Ion transport</keyword>
<feature type="compositionally biased region" description="Basic and acidic residues" evidence="22">
    <location>
        <begin position="485"/>
        <end position="506"/>
    </location>
</feature>
<keyword evidence="16 21" id="KW-0407">Ion channel</keyword>
<dbReference type="FunFam" id="1.20.120.350:FF:000005">
    <property type="entry name" value="Sodium channel protein"/>
    <property type="match status" value="1"/>
</dbReference>
<dbReference type="CDD" id="cd13433">
    <property type="entry name" value="Na_channel_gate"/>
    <property type="match status" value="1"/>
</dbReference>
<feature type="transmembrane region" description="Helical" evidence="21">
    <location>
        <begin position="1568"/>
        <end position="1588"/>
    </location>
</feature>
<dbReference type="Pfam" id="PF24609">
    <property type="entry name" value="IQ_SCN5A_C"/>
    <property type="match status" value="1"/>
</dbReference>
<feature type="region of interest" description="Disordered" evidence="22">
    <location>
        <begin position="1933"/>
        <end position="1980"/>
    </location>
</feature>
<keyword evidence="9 21" id="KW-1133">Transmembrane helix</keyword>
<evidence type="ECO:0000256" key="19">
    <source>
        <dbReference type="ARBA" id="ARBA00055248"/>
    </source>
</evidence>
<evidence type="ECO:0000256" key="15">
    <source>
        <dbReference type="ARBA" id="ARBA00023201"/>
    </source>
</evidence>
<feature type="transmembrane region" description="Helical" evidence="21">
    <location>
        <begin position="380"/>
        <end position="407"/>
    </location>
</feature>
<feature type="domain" description="Ion transport" evidence="23">
    <location>
        <begin position="738"/>
        <end position="966"/>
    </location>
</feature>